<dbReference type="EMBL" id="CP098755">
    <property type="protein sequence ID" value="USG64132.1"/>
    <property type="molecule type" value="Genomic_DNA"/>
</dbReference>
<evidence type="ECO:0000313" key="16">
    <source>
        <dbReference type="Proteomes" id="UP001056500"/>
    </source>
</evidence>
<evidence type="ECO:0000256" key="12">
    <source>
        <dbReference type="SAM" id="Phobius"/>
    </source>
</evidence>
<keyword evidence="9 12" id="KW-0472">Membrane</keyword>
<gene>
    <name evidence="15" type="ORF">NDK47_18480</name>
</gene>
<feature type="transmembrane region" description="Helical" evidence="12">
    <location>
        <begin position="12"/>
        <end position="35"/>
    </location>
</feature>
<evidence type="ECO:0000256" key="1">
    <source>
        <dbReference type="ARBA" id="ARBA00004167"/>
    </source>
</evidence>
<keyword evidence="6" id="KW-0133">Cell shape</keyword>
<evidence type="ECO:0000256" key="6">
    <source>
        <dbReference type="ARBA" id="ARBA00022960"/>
    </source>
</evidence>
<evidence type="ECO:0000256" key="7">
    <source>
        <dbReference type="ARBA" id="ARBA00022984"/>
    </source>
</evidence>
<keyword evidence="4" id="KW-1003">Cell membrane</keyword>
<dbReference type="Pfam" id="PF00905">
    <property type="entry name" value="Transpeptidase"/>
    <property type="match status" value="1"/>
</dbReference>
<dbReference type="Gene3D" id="3.90.1310.10">
    <property type="entry name" value="Penicillin-binding protein 2a (Domain 2)"/>
    <property type="match status" value="2"/>
</dbReference>
<dbReference type="InterPro" id="IPR012338">
    <property type="entry name" value="Beta-lactam/transpept-like"/>
</dbReference>
<dbReference type="Gene3D" id="1.10.10.1230">
    <property type="entry name" value="Penicillin-binding protein, N-terminal non-catalytic domain, head sub-domain"/>
    <property type="match status" value="2"/>
</dbReference>
<organism evidence="15 16">
    <name type="scientific">Brevibacillus ruminantium</name>
    <dbReference type="NCBI Taxonomy" id="2950604"/>
    <lineage>
        <taxon>Bacteria</taxon>
        <taxon>Bacillati</taxon>
        <taxon>Bacillota</taxon>
        <taxon>Bacilli</taxon>
        <taxon>Bacillales</taxon>
        <taxon>Paenibacillaceae</taxon>
        <taxon>Brevibacillus</taxon>
    </lineage>
</organism>
<comment type="similarity">
    <text evidence="3">Belongs to the transpeptidase family.</text>
</comment>
<comment type="subcellular location">
    <subcellularLocation>
        <location evidence="2">Cell membrane</location>
    </subcellularLocation>
    <subcellularLocation>
        <location evidence="1">Membrane</location>
        <topology evidence="1">Single-pass membrane protein</topology>
    </subcellularLocation>
</comment>
<evidence type="ECO:0000256" key="5">
    <source>
        <dbReference type="ARBA" id="ARBA00022692"/>
    </source>
</evidence>
<feature type="domain" description="Penicillin-binding protein dimerisation" evidence="14">
    <location>
        <begin position="58"/>
        <end position="410"/>
    </location>
</feature>
<sequence length="835" mass="93840">MDEKKELKSHIPVRLNILFVVVFLFFVAIILRLAYVQLVEGEQYRHQLEKYSIRELPISAPRGRILDSNGVVLVSNKPVYTITYVEEQGQDIDEEQVADRLARILSMDVDKMGTDEELLKTTIELNSTLPVSFNRQETQALIGRLVPKLHKLPKPSQLDSMTDYELVKTALYVGLRVRNPFDNIEREKVMSMLKTKLNAPGQSLAFDGMSDTELLKNAISANMELNLTLDKDDRTDLTKEVKFQLAKLPSPDELQKKSDMDLLRYASLFGLEVNLNLTEQQRQFQWHKLSLLKEMRSAHLPSYIPRRVKVNISENERFQIEERLSDLPGIAVVLEPVREIFRDPDKSAFGTHILGYTNAIRPENLKEYLAQGYNPVDRVGVSGLESYYERYLRGKDGIEEVHVNKNSETLERNLRRPAEPGNDLVLSLDWRFQSKVEAILKEEVEAFKKLPSTPKEFKDAHVLVLNPKTGEILAMASYPDYDLNLYYDRKEFNKRYSTEILPNELNHFINAAYPPASTFKPLSVMIALQEGLTNPNETVYDRGGLDIGTSYKRNWKPGGHGPVNARTALKVSNNTYMYEMAVRLAKRPGKDWISKLPEQFSLLRYYSSQFGLGVKTGVDLSGERTGMPNPYKQYGNLADALIGQYDSYTPMQLGQYVSTIANGGYRMRPHLVKEIRSGTTDPKQAGKTLSVIEPQVLNRVDIDPKYIKVVQEGMRLVTQPGGTASRMFTGLPFTVAAKTGTAQTGRKAENAVLMGYAPYENPQIAFVVVAPNSLRDGTSSSDATGHVARRLLQTYNELFPGVLSPAPPAGATSTSETEQPATSVSSTVSHGSSGQ</sequence>
<evidence type="ECO:0000313" key="15">
    <source>
        <dbReference type="EMBL" id="USG64132.1"/>
    </source>
</evidence>
<dbReference type="PANTHER" id="PTHR30627">
    <property type="entry name" value="PEPTIDOGLYCAN D,D-TRANSPEPTIDASE"/>
    <property type="match status" value="1"/>
</dbReference>
<evidence type="ECO:0000256" key="8">
    <source>
        <dbReference type="ARBA" id="ARBA00022989"/>
    </source>
</evidence>
<dbReference type="RefSeq" id="WP_251871248.1">
    <property type="nucleotide sequence ID" value="NZ_CP098755.1"/>
</dbReference>
<keyword evidence="8 12" id="KW-1133">Transmembrane helix</keyword>
<feature type="compositionally biased region" description="Low complexity" evidence="11">
    <location>
        <begin position="822"/>
        <end position="835"/>
    </location>
</feature>
<dbReference type="SUPFAM" id="SSF56601">
    <property type="entry name" value="beta-lactamase/transpeptidase-like"/>
    <property type="match status" value="1"/>
</dbReference>
<feature type="compositionally biased region" description="Polar residues" evidence="11">
    <location>
        <begin position="811"/>
        <end position="821"/>
    </location>
</feature>
<dbReference type="SUPFAM" id="SSF56519">
    <property type="entry name" value="Penicillin binding protein dimerisation domain"/>
    <property type="match status" value="1"/>
</dbReference>
<evidence type="ECO:0000256" key="3">
    <source>
        <dbReference type="ARBA" id="ARBA00007171"/>
    </source>
</evidence>
<dbReference type="InterPro" id="IPR001460">
    <property type="entry name" value="PCN-bd_Tpept"/>
</dbReference>
<protein>
    <submittedName>
        <fullName evidence="15">Penicillin-binding transpeptidase domain-containing protein</fullName>
    </submittedName>
</protein>
<evidence type="ECO:0000256" key="2">
    <source>
        <dbReference type="ARBA" id="ARBA00004236"/>
    </source>
</evidence>
<evidence type="ECO:0000256" key="10">
    <source>
        <dbReference type="ARBA" id="ARBA00023316"/>
    </source>
</evidence>
<keyword evidence="16" id="KW-1185">Reference proteome</keyword>
<name>A0ABY4WAT5_9BACL</name>
<evidence type="ECO:0000256" key="9">
    <source>
        <dbReference type="ARBA" id="ARBA00023136"/>
    </source>
</evidence>
<dbReference type="Pfam" id="PF03717">
    <property type="entry name" value="PBP_dimer"/>
    <property type="match status" value="1"/>
</dbReference>
<accession>A0ABY4WAT5</accession>
<dbReference type="Proteomes" id="UP001056500">
    <property type="component" value="Chromosome"/>
</dbReference>
<dbReference type="InterPro" id="IPR036138">
    <property type="entry name" value="PBP_dimer_sf"/>
</dbReference>
<dbReference type="Gene3D" id="3.40.710.10">
    <property type="entry name" value="DD-peptidase/beta-lactamase superfamily"/>
    <property type="match status" value="1"/>
</dbReference>
<dbReference type="InterPro" id="IPR050515">
    <property type="entry name" value="Beta-lactam/transpept"/>
</dbReference>
<keyword evidence="5 12" id="KW-0812">Transmembrane</keyword>
<keyword evidence="10" id="KW-0961">Cell wall biogenesis/degradation</keyword>
<dbReference type="PANTHER" id="PTHR30627:SF2">
    <property type="entry name" value="PEPTIDOGLYCAN D,D-TRANSPEPTIDASE MRDA"/>
    <property type="match status" value="1"/>
</dbReference>
<dbReference type="InterPro" id="IPR005311">
    <property type="entry name" value="PBP_dimer"/>
</dbReference>
<feature type="region of interest" description="Disordered" evidence="11">
    <location>
        <begin position="802"/>
        <end position="835"/>
    </location>
</feature>
<reference evidence="15" key="1">
    <citation type="submission" date="2022-06" db="EMBL/GenBank/DDBJ databases">
        <title>Genome sequencing of Brevibacillus sp. BB3-R1.</title>
        <authorList>
            <person name="Heo J."/>
            <person name="Lee D."/>
            <person name="Won M."/>
            <person name="Han B.-H."/>
            <person name="Hong S.-B."/>
            <person name="Kwon S.-W."/>
        </authorList>
    </citation>
    <scope>NUCLEOTIDE SEQUENCE</scope>
    <source>
        <strain evidence="15">BB3-R1</strain>
    </source>
</reference>
<evidence type="ECO:0000259" key="14">
    <source>
        <dbReference type="Pfam" id="PF03717"/>
    </source>
</evidence>
<evidence type="ECO:0000259" key="13">
    <source>
        <dbReference type="Pfam" id="PF00905"/>
    </source>
</evidence>
<evidence type="ECO:0000256" key="11">
    <source>
        <dbReference type="SAM" id="MobiDB-lite"/>
    </source>
</evidence>
<feature type="domain" description="Penicillin-binding protein transpeptidase" evidence="13">
    <location>
        <begin position="462"/>
        <end position="792"/>
    </location>
</feature>
<keyword evidence="7" id="KW-0573">Peptidoglycan synthesis</keyword>
<proteinExistence type="inferred from homology"/>
<evidence type="ECO:0000256" key="4">
    <source>
        <dbReference type="ARBA" id="ARBA00022475"/>
    </source>
</evidence>